<name>A0A318YAB9_ASPNB</name>
<sequence>MPKNIHIMRLYCALCVDHPTAGEQIFSLDEDNFTLETVPNCDITDCIHCHTNPKPLIWIHTRCYQLLMASYEPGDKPSFVEIQKYALATRELYLKIYPECGNPGTVLEGLSSQRAACMFPESFMQNFFGKLPPEIRRRVAELVAPCWYLTILGEVCRLIDYMRENEEEQEDVIDLTEDLWVSRILCQDHSYLAQLSNKPLKINEGTDVFHIQLPQTIHRIIISSDHLGVRGIQFLDHDTTPTEDQSPWYEINIVEDSHPKLQVIDHCLLVKMVTLNREEGTLSKSLTWSSPFVPALDQLKYAHSTLVLRGKLHYLDLGPPVRGIIVVYS</sequence>
<gene>
    <name evidence="1" type="ORF">BO87DRAFT_315555</name>
</gene>
<dbReference type="AlphaFoldDB" id="A0A318YAB9"/>
<reference evidence="1" key="1">
    <citation type="submission" date="2016-12" db="EMBL/GenBank/DDBJ databases">
        <title>The genomes of Aspergillus section Nigri reveals drivers in fungal speciation.</title>
        <authorList>
            <consortium name="DOE Joint Genome Institute"/>
            <person name="Vesth T.C."/>
            <person name="Nybo J."/>
            <person name="Theobald S."/>
            <person name="Brandl J."/>
            <person name="Frisvad J.C."/>
            <person name="Nielsen K.F."/>
            <person name="Lyhne E.K."/>
            <person name="Kogle M.E."/>
            <person name="Kuo A."/>
            <person name="Riley R."/>
            <person name="Clum A."/>
            <person name="Nolan M."/>
            <person name="Lipzen A."/>
            <person name="Salamov A."/>
            <person name="Henrissat B."/>
            <person name="Wiebenga A."/>
            <person name="De Vries R.P."/>
            <person name="Grigoriev I.V."/>
            <person name="Mortensen U.H."/>
            <person name="Andersen M.R."/>
            <person name="Baker S.E."/>
        </authorList>
    </citation>
    <scope>NUCLEOTIDE SEQUENCE [LARGE SCALE GENOMIC DNA]</scope>
    <source>
        <strain evidence="1">CBS 115656</strain>
    </source>
</reference>
<proteinExistence type="predicted"/>
<dbReference type="RefSeq" id="XP_025476744.1">
    <property type="nucleotide sequence ID" value="XM_025619697.1"/>
</dbReference>
<keyword evidence="2" id="KW-1185">Reference proteome</keyword>
<protein>
    <submittedName>
        <fullName evidence="1">Uncharacterized protein</fullName>
    </submittedName>
</protein>
<dbReference type="Proteomes" id="UP000247647">
    <property type="component" value="Unassembled WGS sequence"/>
</dbReference>
<dbReference type="EMBL" id="KZ821474">
    <property type="protein sequence ID" value="PYH31266.1"/>
    <property type="molecule type" value="Genomic_DNA"/>
</dbReference>
<dbReference type="OrthoDB" id="5153231at2759"/>
<evidence type="ECO:0000313" key="1">
    <source>
        <dbReference type="EMBL" id="PYH31266.1"/>
    </source>
</evidence>
<organism evidence="1 2">
    <name type="scientific">Aspergillus neoniger (strain CBS 115656)</name>
    <dbReference type="NCBI Taxonomy" id="1448310"/>
    <lineage>
        <taxon>Eukaryota</taxon>
        <taxon>Fungi</taxon>
        <taxon>Dikarya</taxon>
        <taxon>Ascomycota</taxon>
        <taxon>Pezizomycotina</taxon>
        <taxon>Eurotiomycetes</taxon>
        <taxon>Eurotiomycetidae</taxon>
        <taxon>Eurotiales</taxon>
        <taxon>Aspergillaceae</taxon>
        <taxon>Aspergillus</taxon>
        <taxon>Aspergillus subgen. Circumdati</taxon>
    </lineage>
</organism>
<accession>A0A318YAB9</accession>
<evidence type="ECO:0000313" key="2">
    <source>
        <dbReference type="Proteomes" id="UP000247647"/>
    </source>
</evidence>
<dbReference type="GeneID" id="37122153"/>